<protein>
    <submittedName>
        <fullName evidence="3">Uncharacterized protein</fullName>
    </submittedName>
</protein>
<dbReference type="Proteomes" id="UP000324832">
    <property type="component" value="Unassembled WGS sequence"/>
</dbReference>
<sequence length="94" mass="9929">MDSVWRVGVLVALAATWGTQGCELSPSYDAAPKSPGDNFYKLIVNGQVERYAPEQRYVAVHQVPDSGGPSGPRGAPHPSDSGPVPAVRGHPHKV</sequence>
<organism evidence="3 4">
    <name type="scientific">Leptidea sinapis</name>
    <dbReference type="NCBI Taxonomy" id="189913"/>
    <lineage>
        <taxon>Eukaryota</taxon>
        <taxon>Metazoa</taxon>
        <taxon>Ecdysozoa</taxon>
        <taxon>Arthropoda</taxon>
        <taxon>Hexapoda</taxon>
        <taxon>Insecta</taxon>
        <taxon>Pterygota</taxon>
        <taxon>Neoptera</taxon>
        <taxon>Endopterygota</taxon>
        <taxon>Lepidoptera</taxon>
        <taxon>Glossata</taxon>
        <taxon>Ditrysia</taxon>
        <taxon>Papilionoidea</taxon>
        <taxon>Pieridae</taxon>
        <taxon>Dismorphiinae</taxon>
        <taxon>Leptidea</taxon>
    </lineage>
</organism>
<name>A0A5E4Q1K3_9NEOP</name>
<reference evidence="3 4" key="1">
    <citation type="submission" date="2017-07" db="EMBL/GenBank/DDBJ databases">
        <authorList>
            <person name="Talla V."/>
            <person name="Backstrom N."/>
        </authorList>
    </citation>
    <scope>NUCLEOTIDE SEQUENCE [LARGE SCALE GENOMIC DNA]</scope>
</reference>
<dbReference type="EMBL" id="FZQP02001003">
    <property type="protein sequence ID" value="VVC91177.1"/>
    <property type="molecule type" value="Genomic_DNA"/>
</dbReference>
<feature type="region of interest" description="Disordered" evidence="1">
    <location>
        <begin position="62"/>
        <end position="94"/>
    </location>
</feature>
<keyword evidence="2" id="KW-0732">Signal</keyword>
<proteinExistence type="predicted"/>
<evidence type="ECO:0000256" key="2">
    <source>
        <dbReference type="SAM" id="SignalP"/>
    </source>
</evidence>
<evidence type="ECO:0000313" key="3">
    <source>
        <dbReference type="EMBL" id="VVC91177.1"/>
    </source>
</evidence>
<dbReference type="PROSITE" id="PS51257">
    <property type="entry name" value="PROKAR_LIPOPROTEIN"/>
    <property type="match status" value="1"/>
</dbReference>
<evidence type="ECO:0000313" key="4">
    <source>
        <dbReference type="Proteomes" id="UP000324832"/>
    </source>
</evidence>
<gene>
    <name evidence="3" type="ORF">LSINAPIS_LOCUS3909</name>
</gene>
<accession>A0A5E4Q1K3</accession>
<dbReference type="AlphaFoldDB" id="A0A5E4Q1K3"/>
<feature type="chain" id="PRO_5022715209" evidence="2">
    <location>
        <begin position="22"/>
        <end position="94"/>
    </location>
</feature>
<keyword evidence="4" id="KW-1185">Reference proteome</keyword>
<feature type="signal peptide" evidence="2">
    <location>
        <begin position="1"/>
        <end position="21"/>
    </location>
</feature>
<evidence type="ECO:0000256" key="1">
    <source>
        <dbReference type="SAM" id="MobiDB-lite"/>
    </source>
</evidence>